<dbReference type="GO" id="GO:0000271">
    <property type="term" value="P:polysaccharide biosynthetic process"/>
    <property type="evidence" value="ECO:0007669"/>
    <property type="project" value="TreeGrafter"/>
</dbReference>
<dbReference type="PANTHER" id="PTHR23028">
    <property type="entry name" value="ACETYLTRANSFERASE"/>
    <property type="match status" value="1"/>
</dbReference>
<sequence>MEKSKRLLEFDAIRGLAAFFIVLFHYGNPASWQNSHPFHYFFYLEEFVQLFFILSGFFILLSIKRIKRSLDFIIGRFARLYPVYWISVISTIVITNIAIFAKPRTDKIYDIILNFSMFQEFFGAKNINIVYWTLTLELLFYIIILIIY</sequence>
<dbReference type="Proteomes" id="UP000218238">
    <property type="component" value="Unassembled WGS sequence"/>
</dbReference>
<accession>A0A2A2TFE1</accession>
<dbReference type="InterPro" id="IPR002656">
    <property type="entry name" value="Acyl_transf_3_dom"/>
</dbReference>
<reference evidence="3 4" key="1">
    <citation type="submission" date="2017-08" db="EMBL/GenBank/DDBJ databases">
        <title>Draft genome sequence of filamentous cyanobacterium Calothrix elsteri CCALA 953.</title>
        <authorList>
            <person name="Gagunashvili A.N."/>
            <person name="Elster J."/>
            <person name="Andresson O.S."/>
        </authorList>
    </citation>
    <scope>NUCLEOTIDE SEQUENCE [LARGE SCALE GENOMIC DNA]</scope>
    <source>
        <strain evidence="3 4">CCALA 953</strain>
    </source>
</reference>
<feature type="transmembrane region" description="Helical" evidence="1">
    <location>
        <begin position="12"/>
        <end position="28"/>
    </location>
</feature>
<evidence type="ECO:0000256" key="1">
    <source>
        <dbReference type="SAM" id="Phobius"/>
    </source>
</evidence>
<evidence type="ECO:0000259" key="2">
    <source>
        <dbReference type="Pfam" id="PF01757"/>
    </source>
</evidence>
<feature type="transmembrane region" description="Helical" evidence="1">
    <location>
        <begin position="40"/>
        <end position="63"/>
    </location>
</feature>
<keyword evidence="1" id="KW-1133">Transmembrane helix</keyword>
<dbReference type="GO" id="GO:0016747">
    <property type="term" value="F:acyltransferase activity, transferring groups other than amino-acyl groups"/>
    <property type="evidence" value="ECO:0007669"/>
    <property type="project" value="InterPro"/>
</dbReference>
<feature type="domain" description="Acyltransferase 3" evidence="2">
    <location>
        <begin position="9"/>
        <end position="148"/>
    </location>
</feature>
<dbReference type="AlphaFoldDB" id="A0A2A2TFE1"/>
<dbReference type="RefSeq" id="WP_095723346.1">
    <property type="nucleotide sequence ID" value="NZ_NTFS01000250.1"/>
</dbReference>
<proteinExistence type="predicted"/>
<dbReference type="EMBL" id="NTFS01000250">
    <property type="protein sequence ID" value="PAX52348.1"/>
    <property type="molecule type" value="Genomic_DNA"/>
</dbReference>
<evidence type="ECO:0000313" key="4">
    <source>
        <dbReference type="Proteomes" id="UP000218238"/>
    </source>
</evidence>
<keyword evidence="4" id="KW-1185">Reference proteome</keyword>
<keyword evidence="1" id="KW-0812">Transmembrane</keyword>
<evidence type="ECO:0000313" key="3">
    <source>
        <dbReference type="EMBL" id="PAX52348.1"/>
    </source>
</evidence>
<feature type="transmembrane region" description="Helical" evidence="1">
    <location>
        <begin position="83"/>
        <end position="101"/>
    </location>
</feature>
<feature type="transmembrane region" description="Helical" evidence="1">
    <location>
        <begin position="129"/>
        <end position="147"/>
    </location>
</feature>
<dbReference type="OrthoDB" id="572802at2"/>
<keyword evidence="1" id="KW-0472">Membrane</keyword>
<organism evidence="3 4">
    <name type="scientific">Brunnivagina elsteri CCALA 953</name>
    <dbReference type="NCBI Taxonomy" id="987040"/>
    <lineage>
        <taxon>Bacteria</taxon>
        <taxon>Bacillati</taxon>
        <taxon>Cyanobacteriota</taxon>
        <taxon>Cyanophyceae</taxon>
        <taxon>Nostocales</taxon>
        <taxon>Calotrichaceae</taxon>
        <taxon>Brunnivagina</taxon>
    </lineage>
</organism>
<name>A0A2A2TFE1_9CYAN</name>
<gene>
    <name evidence="3" type="ORF">CK510_19855</name>
</gene>
<dbReference type="InterPro" id="IPR050879">
    <property type="entry name" value="Acyltransferase_3"/>
</dbReference>
<dbReference type="GO" id="GO:0016020">
    <property type="term" value="C:membrane"/>
    <property type="evidence" value="ECO:0007669"/>
    <property type="project" value="TreeGrafter"/>
</dbReference>
<dbReference type="Pfam" id="PF01757">
    <property type="entry name" value="Acyl_transf_3"/>
    <property type="match status" value="1"/>
</dbReference>
<dbReference type="PANTHER" id="PTHR23028:SF131">
    <property type="entry name" value="BLR2367 PROTEIN"/>
    <property type="match status" value="1"/>
</dbReference>
<protein>
    <recommendedName>
        <fullName evidence="2">Acyltransferase 3 domain-containing protein</fullName>
    </recommendedName>
</protein>
<comment type="caution">
    <text evidence="3">The sequence shown here is derived from an EMBL/GenBank/DDBJ whole genome shotgun (WGS) entry which is preliminary data.</text>
</comment>